<name>A0ABN8IIX4_9NEOP</name>
<dbReference type="Proteomes" id="UP000837857">
    <property type="component" value="Chromosome 26"/>
</dbReference>
<feature type="region of interest" description="Disordered" evidence="2">
    <location>
        <begin position="1"/>
        <end position="66"/>
    </location>
</feature>
<evidence type="ECO:0000256" key="1">
    <source>
        <dbReference type="SAM" id="Coils"/>
    </source>
</evidence>
<organism evidence="3 4">
    <name type="scientific">Iphiclides podalirius</name>
    <name type="common">scarce swallowtail</name>
    <dbReference type="NCBI Taxonomy" id="110791"/>
    <lineage>
        <taxon>Eukaryota</taxon>
        <taxon>Metazoa</taxon>
        <taxon>Ecdysozoa</taxon>
        <taxon>Arthropoda</taxon>
        <taxon>Hexapoda</taxon>
        <taxon>Insecta</taxon>
        <taxon>Pterygota</taxon>
        <taxon>Neoptera</taxon>
        <taxon>Endopterygota</taxon>
        <taxon>Lepidoptera</taxon>
        <taxon>Glossata</taxon>
        <taxon>Ditrysia</taxon>
        <taxon>Papilionoidea</taxon>
        <taxon>Papilionidae</taxon>
        <taxon>Papilioninae</taxon>
        <taxon>Iphiclides</taxon>
    </lineage>
</organism>
<evidence type="ECO:0000313" key="4">
    <source>
        <dbReference type="Proteomes" id="UP000837857"/>
    </source>
</evidence>
<keyword evidence="4" id="KW-1185">Reference proteome</keyword>
<evidence type="ECO:0000313" key="3">
    <source>
        <dbReference type="EMBL" id="CAH2059113.1"/>
    </source>
</evidence>
<gene>
    <name evidence="3" type="ORF">IPOD504_LOCUS10724</name>
</gene>
<protein>
    <submittedName>
        <fullName evidence="3">Uncharacterized protein</fullName>
    </submittedName>
</protein>
<feature type="compositionally biased region" description="Basic and acidic residues" evidence="2">
    <location>
        <begin position="1"/>
        <end position="11"/>
    </location>
</feature>
<reference evidence="3" key="1">
    <citation type="submission" date="2022-03" db="EMBL/GenBank/DDBJ databases">
        <authorList>
            <person name="Martin H S."/>
        </authorList>
    </citation>
    <scope>NUCLEOTIDE SEQUENCE</scope>
</reference>
<sequence length="684" mass="78514">MSRNKTHERQATESGETLAVIREEQFSPTASSVRIDANFKREADEGSKPPSPKCICSVPDVGEKSATDGEELRTRLKEKENALQDTFNRKLEREIELLKDKFDYILQNEQIRTSYMLCEAHRERREKIKALQTQLECKNLAGLMYVLCSERRRGKFEKMRMAQEYTEYIGALQEVLTEAQTLILKLVRGYKTASQVDGAWRKKMKNVINEFQSFVHNFAGGVPETSQYFFDLSKLIKSELPEIELSEDETTLPDEAPTIVDGDTGGQPWWDMLDGDKAPFVMFGDMAEFKAPLRRDVLKALKADKPERKGWQHYVLNDKFLKIDCPNADFIKDEYLKHLSKPGKWECCTLQLQDGESTPSRRMTQASVDIRGNMGSVLRIIASSGYGQPVTKATLLGARDSMEIASATKLREKTRYSQHGKVVLNIGNKRSSKFEHYQDINIEDVEEVETLQRQETPQLEEEEVNEGSFSVLGSIHNDSLHVIPSHVPDIDSKINYEKVCPMESCKRMQVDSFIRSLPPYMRGNPYTHFENTFEEYEACSPEELEILKQRIASKKKGATDETEYLEESPLEEWVEESNEIAVQTSQLSLSLPSCTCHKVTEEEVHGRVYNIEELLPVKRALDEINKKYFFDGNVEFNRFKVVGHDDDDVMNAMQNQRTDDKVYEIKKILQNQPSLCDIFQGYIG</sequence>
<feature type="non-terminal residue" evidence="3">
    <location>
        <position position="1"/>
    </location>
</feature>
<accession>A0ABN8IIX4</accession>
<proteinExistence type="predicted"/>
<keyword evidence="1" id="KW-0175">Coiled coil</keyword>
<evidence type="ECO:0000256" key="2">
    <source>
        <dbReference type="SAM" id="MobiDB-lite"/>
    </source>
</evidence>
<feature type="coiled-coil region" evidence="1">
    <location>
        <begin position="69"/>
        <end position="108"/>
    </location>
</feature>
<feature type="compositionally biased region" description="Basic and acidic residues" evidence="2">
    <location>
        <begin position="37"/>
        <end position="47"/>
    </location>
</feature>
<dbReference type="EMBL" id="OW152838">
    <property type="protein sequence ID" value="CAH2059113.1"/>
    <property type="molecule type" value="Genomic_DNA"/>
</dbReference>